<keyword evidence="6 7" id="KW-0742">SOS response</keyword>
<dbReference type="GO" id="GO:0003677">
    <property type="term" value="F:DNA binding"/>
    <property type="evidence" value="ECO:0007669"/>
    <property type="project" value="UniProtKB-UniRule"/>
</dbReference>
<evidence type="ECO:0000259" key="9">
    <source>
        <dbReference type="PROSITE" id="PS50165"/>
    </source>
</evidence>
<comment type="function">
    <text evidence="7">The UvrABC repair system catalyzes the recognition and processing of DNA lesions. UvrC both incises the 5' and 3' sides of the lesion. The N-terminal half is responsible for the 3' incision and the C-terminal half is responsible for the 5' incision.</text>
</comment>
<dbReference type="SUPFAM" id="SSF82771">
    <property type="entry name" value="GIY-YIG endonuclease"/>
    <property type="match status" value="1"/>
</dbReference>
<dbReference type="OrthoDB" id="9804933at2"/>
<keyword evidence="4 7" id="KW-0267">Excision nuclease</keyword>
<evidence type="ECO:0000256" key="7">
    <source>
        <dbReference type="HAMAP-Rule" id="MF_00203"/>
    </source>
</evidence>
<dbReference type="InterPro" id="IPR010994">
    <property type="entry name" value="RuvA_2-like"/>
</dbReference>
<name>A0A3D9L697_MARFU</name>
<dbReference type="NCBIfam" id="TIGR00194">
    <property type="entry name" value="uvrC"/>
    <property type="match status" value="1"/>
</dbReference>
<dbReference type="InterPro" id="IPR038476">
    <property type="entry name" value="UvrC_RNase_H_dom_sf"/>
</dbReference>
<dbReference type="AlphaFoldDB" id="A0A3D9L697"/>
<dbReference type="PANTHER" id="PTHR30562">
    <property type="entry name" value="UVRC/OXIDOREDUCTASE"/>
    <property type="match status" value="1"/>
</dbReference>
<organism evidence="10 11">
    <name type="scientific">Marinoscillum furvescens DSM 4134</name>
    <dbReference type="NCBI Taxonomy" id="1122208"/>
    <lineage>
        <taxon>Bacteria</taxon>
        <taxon>Pseudomonadati</taxon>
        <taxon>Bacteroidota</taxon>
        <taxon>Cytophagia</taxon>
        <taxon>Cytophagales</taxon>
        <taxon>Reichenbachiellaceae</taxon>
        <taxon>Marinoscillum</taxon>
    </lineage>
</organism>
<evidence type="ECO:0000256" key="3">
    <source>
        <dbReference type="ARBA" id="ARBA00022769"/>
    </source>
</evidence>
<dbReference type="Pfam" id="PF22920">
    <property type="entry name" value="UvrC_RNaseH"/>
    <property type="match status" value="1"/>
</dbReference>
<dbReference type="RefSeq" id="WP_115867498.1">
    <property type="nucleotide sequence ID" value="NZ_QREG01000005.1"/>
</dbReference>
<dbReference type="InterPro" id="IPR047296">
    <property type="entry name" value="GIY-YIG_UvrC_Cho"/>
</dbReference>
<comment type="subunit">
    <text evidence="7">Interacts with UvrB in an incision complex.</text>
</comment>
<dbReference type="CDD" id="cd10434">
    <property type="entry name" value="GIY-YIG_UvrC_Cho"/>
    <property type="match status" value="1"/>
</dbReference>
<evidence type="ECO:0000256" key="5">
    <source>
        <dbReference type="ARBA" id="ARBA00023204"/>
    </source>
</evidence>
<keyword evidence="2 7" id="KW-0227">DNA damage</keyword>
<dbReference type="FunFam" id="3.40.1440.10:FF:000001">
    <property type="entry name" value="UvrABC system protein C"/>
    <property type="match status" value="1"/>
</dbReference>
<evidence type="ECO:0000259" key="8">
    <source>
        <dbReference type="PROSITE" id="PS50164"/>
    </source>
</evidence>
<dbReference type="PROSITE" id="PS50165">
    <property type="entry name" value="UVRC"/>
    <property type="match status" value="1"/>
</dbReference>
<dbReference type="SUPFAM" id="SSF47781">
    <property type="entry name" value="RuvA domain 2-like"/>
    <property type="match status" value="1"/>
</dbReference>
<dbReference type="PANTHER" id="PTHR30562:SF1">
    <property type="entry name" value="UVRABC SYSTEM PROTEIN C"/>
    <property type="match status" value="1"/>
</dbReference>
<feature type="domain" description="UvrC family homology region profile" evidence="9">
    <location>
        <begin position="331"/>
        <end position="476"/>
    </location>
</feature>
<dbReference type="Gene3D" id="3.40.1440.10">
    <property type="entry name" value="GIY-YIG endonuclease"/>
    <property type="match status" value="1"/>
</dbReference>
<dbReference type="InterPro" id="IPR036876">
    <property type="entry name" value="UVR_dom_sf"/>
</dbReference>
<keyword evidence="1 7" id="KW-0963">Cytoplasm</keyword>
<evidence type="ECO:0000256" key="4">
    <source>
        <dbReference type="ARBA" id="ARBA00022881"/>
    </source>
</evidence>
<sequence>MQSFKFTPNSYRDLPNQPGVYKFYDTTNTIIYVGKAKSLAKRVSSYFTKAGTQNRKTVKLVREIESIEIVIVNSEFDALLLENSLIKEHQPKYNILLKDDKTFPSICITNERFPRVFATRQIDRSQGTYFGPYTSVKAMNSVLDLLRKLYTLRTCNLNLSPGNIQSGKFKVCLEYHIGNCLGPCEGLQSEEDYQKDIDQVRHILKGNIGIVKSNFKDMMADAASQLKFELAQSYKDKLELLDKFQSKSTIVNPKINNMDIIGVNSDEHKYYINYMKVEQGSIRVSETIEAKRKLEEPEAELLQLLVFNLRKKFGSLAREIVSNRDIETWDQIELTHPKIGDKKKLLDLSLKNALYFKNEKQRLKEQSKSSTQKVMEQLQSDLGLKSLPKHIECFDNSNIQGTNPVSSMVCFKNAKPSKKDYRKYHIKTVEGPNDFASMTEVVGRRYRHLKEENLDYPDLVIIDGGKGQLSAACEALKNLELYGEIPIIGIAKRLEEIYFPEDSIPVHISKKSPSLKLLQHLRDEAHRFAITFHRQTRSKAATQSELDQAPGIGPTSRDKLLQHFKSIKRLKTASLEEIQRIIGQSKGQALHKYLNEKRDQN</sequence>
<dbReference type="SUPFAM" id="SSF46600">
    <property type="entry name" value="C-terminal UvrC-binding domain of UvrB"/>
    <property type="match status" value="1"/>
</dbReference>
<reference evidence="10 11" key="1">
    <citation type="submission" date="2018-07" db="EMBL/GenBank/DDBJ databases">
        <title>Genomic Encyclopedia of Type Strains, Phase IV (KMG-IV): sequencing the most valuable type-strain genomes for metagenomic binning, comparative biology and taxonomic classification.</title>
        <authorList>
            <person name="Goeker M."/>
        </authorList>
    </citation>
    <scope>NUCLEOTIDE SEQUENCE [LARGE SCALE GENOMIC DNA]</scope>
    <source>
        <strain evidence="10 11">DSM 4134</strain>
    </source>
</reference>
<comment type="caution">
    <text evidence="10">The sequence shown here is derived from an EMBL/GenBank/DDBJ whole genome shotgun (WGS) entry which is preliminary data.</text>
</comment>
<dbReference type="GO" id="GO:0009432">
    <property type="term" value="P:SOS response"/>
    <property type="evidence" value="ECO:0007669"/>
    <property type="project" value="UniProtKB-UniRule"/>
</dbReference>
<gene>
    <name evidence="7" type="primary">uvrC</name>
    <name evidence="10" type="ORF">C7460_105121</name>
</gene>
<evidence type="ECO:0000256" key="6">
    <source>
        <dbReference type="ARBA" id="ARBA00023236"/>
    </source>
</evidence>
<dbReference type="InterPro" id="IPR001162">
    <property type="entry name" value="UvrC_RNase_H_dom"/>
</dbReference>
<comment type="similarity">
    <text evidence="7">Belongs to the UvrC family.</text>
</comment>
<keyword evidence="5 7" id="KW-0234">DNA repair</keyword>
<evidence type="ECO:0000313" key="11">
    <source>
        <dbReference type="Proteomes" id="UP000256779"/>
    </source>
</evidence>
<comment type="subcellular location">
    <subcellularLocation>
        <location evidence="7">Cytoplasm</location>
    </subcellularLocation>
</comment>
<dbReference type="Gene3D" id="1.10.150.20">
    <property type="entry name" value="5' to 3' exonuclease, C-terminal subdomain"/>
    <property type="match status" value="1"/>
</dbReference>
<dbReference type="Proteomes" id="UP000256779">
    <property type="component" value="Unassembled WGS sequence"/>
</dbReference>
<dbReference type="Gene3D" id="3.30.420.340">
    <property type="entry name" value="UvrC, RNAse H endonuclease domain"/>
    <property type="match status" value="1"/>
</dbReference>
<dbReference type="InterPro" id="IPR035901">
    <property type="entry name" value="GIY-YIG_endonuc_sf"/>
</dbReference>
<dbReference type="GO" id="GO:0006289">
    <property type="term" value="P:nucleotide-excision repair"/>
    <property type="evidence" value="ECO:0007669"/>
    <property type="project" value="UniProtKB-UniRule"/>
</dbReference>
<proteinExistence type="inferred from homology"/>
<dbReference type="EMBL" id="QREG01000005">
    <property type="protein sequence ID" value="REE00498.1"/>
    <property type="molecule type" value="Genomic_DNA"/>
</dbReference>
<dbReference type="Pfam" id="PF01541">
    <property type="entry name" value="GIY-YIG"/>
    <property type="match status" value="1"/>
</dbReference>
<dbReference type="GO" id="GO:0009380">
    <property type="term" value="C:excinuclease repair complex"/>
    <property type="evidence" value="ECO:0007669"/>
    <property type="project" value="InterPro"/>
</dbReference>
<dbReference type="PROSITE" id="PS50164">
    <property type="entry name" value="GIY_YIG"/>
    <property type="match status" value="1"/>
</dbReference>
<feature type="domain" description="GIY-YIG" evidence="8">
    <location>
        <begin position="16"/>
        <end position="95"/>
    </location>
</feature>
<keyword evidence="11" id="KW-1185">Reference proteome</keyword>
<dbReference type="HAMAP" id="MF_00203">
    <property type="entry name" value="UvrC"/>
    <property type="match status" value="1"/>
</dbReference>
<dbReference type="SMART" id="SM00465">
    <property type="entry name" value="GIYc"/>
    <property type="match status" value="1"/>
</dbReference>
<dbReference type="GO" id="GO:0009381">
    <property type="term" value="F:excinuclease ABC activity"/>
    <property type="evidence" value="ECO:0007669"/>
    <property type="project" value="UniProtKB-UniRule"/>
</dbReference>
<keyword evidence="3 7" id="KW-0228">DNA excision</keyword>
<accession>A0A3D9L697</accession>
<protein>
    <recommendedName>
        <fullName evidence="7">UvrABC system protein C</fullName>
        <shortName evidence="7">Protein UvrC</shortName>
    </recommendedName>
    <alternativeName>
        <fullName evidence="7">Excinuclease ABC subunit C</fullName>
    </alternativeName>
</protein>
<dbReference type="InterPro" id="IPR050066">
    <property type="entry name" value="UvrABC_protein_C"/>
</dbReference>
<dbReference type="InterPro" id="IPR004791">
    <property type="entry name" value="UvrC"/>
</dbReference>
<evidence type="ECO:0000256" key="1">
    <source>
        <dbReference type="ARBA" id="ARBA00022490"/>
    </source>
</evidence>
<dbReference type="Pfam" id="PF08459">
    <property type="entry name" value="UvrC_RNaseH_dom"/>
    <property type="match status" value="1"/>
</dbReference>
<evidence type="ECO:0000256" key="2">
    <source>
        <dbReference type="ARBA" id="ARBA00022763"/>
    </source>
</evidence>
<dbReference type="GO" id="GO:0005737">
    <property type="term" value="C:cytoplasm"/>
    <property type="evidence" value="ECO:0007669"/>
    <property type="project" value="UniProtKB-SubCell"/>
</dbReference>
<dbReference type="InterPro" id="IPR000305">
    <property type="entry name" value="GIY-YIG_endonuc"/>
</dbReference>
<evidence type="ECO:0000313" key="10">
    <source>
        <dbReference type="EMBL" id="REE00498.1"/>
    </source>
</evidence>